<keyword evidence="6" id="KW-0460">Magnesium</keyword>
<dbReference type="SUPFAM" id="SSF88723">
    <property type="entry name" value="PIN domain-like"/>
    <property type="match status" value="1"/>
</dbReference>
<dbReference type="KEGG" id="vg:41900681"/>
<dbReference type="GeneID" id="41900681"/>
<dbReference type="InterPro" id="IPR008918">
    <property type="entry name" value="HhH2"/>
</dbReference>
<organism evidence="9 10">
    <name type="scientific">Heliothis virescens ascovirus 3f</name>
    <dbReference type="NCBI Taxonomy" id="328614"/>
    <lineage>
        <taxon>Viruses</taxon>
        <taxon>Varidnaviria</taxon>
        <taxon>Bamfordvirae</taxon>
        <taxon>Nucleocytoviricota</taxon>
        <taxon>Megaviricetes</taxon>
        <taxon>Pimascovirales</taxon>
        <taxon>Pimascovirales incertae sedis</taxon>
        <taxon>Ascoviridae</taxon>
        <taxon>Ascovirus</taxon>
        <taxon>Ascovirus hvav3a</taxon>
    </lineage>
</organism>
<dbReference type="InterPro" id="IPR006086">
    <property type="entry name" value="XPG-I_dom"/>
</dbReference>
<comment type="cofactor">
    <cofactor evidence="1">
        <name>Mg(2+)</name>
        <dbReference type="ChEBI" id="CHEBI:18420"/>
    </cofactor>
</comment>
<dbReference type="SUPFAM" id="SSF47807">
    <property type="entry name" value="5' to 3' exonuclease, C-terminal subdomain"/>
    <property type="match status" value="1"/>
</dbReference>
<dbReference type="RefSeq" id="YP_009701545.1">
    <property type="nucleotide sequence ID" value="NC_044938.1"/>
</dbReference>
<accession>A0A171PVH0</accession>
<feature type="domain" description="XPG-I" evidence="7">
    <location>
        <begin position="180"/>
        <end position="250"/>
    </location>
</feature>
<dbReference type="GO" id="GO:0046872">
    <property type="term" value="F:metal ion binding"/>
    <property type="evidence" value="ECO:0007669"/>
    <property type="project" value="UniProtKB-KW"/>
</dbReference>
<dbReference type="PANTHER" id="PTHR11081:SF9">
    <property type="entry name" value="FLAP ENDONUCLEASE 1"/>
    <property type="match status" value="1"/>
</dbReference>
<dbReference type="Proteomes" id="UP000232922">
    <property type="component" value="Genome"/>
</dbReference>
<keyword evidence="3" id="KW-0479">Metal-binding</keyword>
<dbReference type="EMBL" id="KJ755191">
    <property type="protein sequence ID" value="AJP09045.1"/>
    <property type="molecule type" value="Genomic_DNA"/>
</dbReference>
<protein>
    <submittedName>
        <fullName evidence="9">Nuclease-VHS inhibit celluar gene expression</fullName>
    </submittedName>
</protein>
<evidence type="ECO:0000256" key="3">
    <source>
        <dbReference type="ARBA" id="ARBA00022723"/>
    </source>
</evidence>
<proteinExistence type="predicted"/>
<evidence type="ECO:0000256" key="1">
    <source>
        <dbReference type="ARBA" id="ARBA00001946"/>
    </source>
</evidence>
<evidence type="ECO:0000313" key="10">
    <source>
        <dbReference type="Proteomes" id="UP000232922"/>
    </source>
</evidence>
<dbReference type="SMART" id="SM00279">
    <property type="entry name" value="HhH2"/>
    <property type="match status" value="1"/>
</dbReference>
<evidence type="ECO:0000256" key="5">
    <source>
        <dbReference type="ARBA" id="ARBA00022801"/>
    </source>
</evidence>
<evidence type="ECO:0000313" key="9">
    <source>
        <dbReference type="EMBL" id="AJP09045.1"/>
    </source>
</evidence>
<reference evidence="10" key="1">
    <citation type="submission" date="2014-04" db="EMBL/GenBank/DDBJ databases">
        <authorList>
            <person name="Wei Y."/>
            <person name="Huang G."/>
            <person name="Cheng X."/>
        </authorList>
    </citation>
    <scope>NUCLEOTIDE SEQUENCE [LARGE SCALE GENOMIC DNA]</scope>
</reference>
<dbReference type="InterPro" id="IPR036279">
    <property type="entry name" value="5-3_exonuclease_C_sf"/>
</dbReference>
<evidence type="ECO:0000256" key="2">
    <source>
        <dbReference type="ARBA" id="ARBA00022722"/>
    </source>
</evidence>
<dbReference type="CDD" id="cd09897">
    <property type="entry name" value="H3TH_FEN1-XPG-like"/>
    <property type="match status" value="1"/>
</dbReference>
<dbReference type="PANTHER" id="PTHR11081">
    <property type="entry name" value="FLAP ENDONUCLEASE FAMILY MEMBER"/>
    <property type="match status" value="1"/>
</dbReference>
<dbReference type="InterPro" id="IPR006084">
    <property type="entry name" value="XPG/Rad2"/>
</dbReference>
<name>A0A171PVH0_9VIRU</name>
<dbReference type="GO" id="GO:0017108">
    <property type="term" value="F:5'-flap endonuclease activity"/>
    <property type="evidence" value="ECO:0007669"/>
    <property type="project" value="TreeGrafter"/>
</dbReference>
<dbReference type="SMART" id="SM00484">
    <property type="entry name" value="XPGI"/>
    <property type="match status" value="1"/>
</dbReference>
<evidence type="ECO:0000259" key="8">
    <source>
        <dbReference type="SMART" id="SM00485"/>
    </source>
</evidence>
<keyword evidence="4" id="KW-0255">Endonuclease</keyword>
<evidence type="ECO:0000259" key="7">
    <source>
        <dbReference type="SMART" id="SM00484"/>
    </source>
</evidence>
<dbReference type="GO" id="GO:0003677">
    <property type="term" value="F:DNA binding"/>
    <property type="evidence" value="ECO:0007669"/>
    <property type="project" value="InterPro"/>
</dbReference>
<sequence length="330" mass="37573">MGIKGLSTFIAKHYSECVEVKPLSELQGKTVAFDLPCLAYRFWYGFLSNKRYNDSGGGGEKHHQRNDVRMQHVGNGLASFVKTMHRNGIRAVYVAEGMAPERKRDTILRRNASSNRTNVRSNDVIVVQLDTPSDYESINDWQTIQRRGTACDEGKQQDVPAVHTTVNNRVNFNHVHACLHRLGESVINGPSEAETTCAALMYTRMVDAVYSRDYDMLAYTGVDRVLYSISLPRCTYTCVDVEKLLRLMKLSREQFIDFCILCGTDYNKSVPGMHPKRALQLIKECLNLEGVISTHKLEQYIDKKTYDWIRNLFSNRNAHALVKGIPWSVL</sequence>
<keyword evidence="2" id="KW-0540">Nuclease</keyword>
<dbReference type="Pfam" id="PF00752">
    <property type="entry name" value="XPG_N"/>
    <property type="match status" value="1"/>
</dbReference>
<dbReference type="Gene3D" id="3.40.50.1010">
    <property type="entry name" value="5'-nuclease"/>
    <property type="match status" value="1"/>
</dbReference>
<dbReference type="Gene3D" id="1.10.150.20">
    <property type="entry name" value="5' to 3' exonuclease, C-terminal subdomain"/>
    <property type="match status" value="1"/>
</dbReference>
<dbReference type="InterPro" id="IPR006085">
    <property type="entry name" value="XPG_DNA_repair_N"/>
</dbReference>
<dbReference type="PRINTS" id="PR00853">
    <property type="entry name" value="XPGRADSUPER"/>
</dbReference>
<evidence type="ECO:0000256" key="6">
    <source>
        <dbReference type="ARBA" id="ARBA00022842"/>
    </source>
</evidence>
<dbReference type="SMART" id="SM00485">
    <property type="entry name" value="XPGN"/>
    <property type="match status" value="1"/>
</dbReference>
<feature type="domain" description="XPG N-terminal" evidence="8">
    <location>
        <begin position="1"/>
        <end position="117"/>
    </location>
</feature>
<evidence type="ECO:0000256" key="4">
    <source>
        <dbReference type="ARBA" id="ARBA00022759"/>
    </source>
</evidence>
<keyword evidence="5" id="KW-0378">Hydrolase</keyword>
<dbReference type="Pfam" id="PF00867">
    <property type="entry name" value="XPG_I"/>
    <property type="match status" value="1"/>
</dbReference>
<dbReference type="InterPro" id="IPR029060">
    <property type="entry name" value="PIN-like_dom_sf"/>
</dbReference>